<feature type="transmembrane region" description="Helical" evidence="11">
    <location>
        <begin position="118"/>
        <end position="137"/>
    </location>
</feature>
<reference evidence="14 15" key="1">
    <citation type="journal article" date="2006" name="Science">
        <title>The 160-kilobase genome of the bacterial endosymbiont Carsonella.</title>
        <authorList>
            <person name="Nakabachi A."/>
            <person name="Yamashita A."/>
            <person name="Toh H."/>
            <person name="Ishikawa H."/>
            <person name="Dunbar H."/>
            <person name="Moran N."/>
            <person name="Hattori M."/>
        </authorList>
    </citation>
    <scope>NUCLEOTIDE SEQUENCE [LARGE SCALE GENOMIC DNA]</scope>
    <source>
        <strain evidence="14 15">PV</strain>
    </source>
</reference>
<feature type="transmembrane region" description="Helical" evidence="11">
    <location>
        <begin position="20"/>
        <end position="41"/>
    </location>
</feature>
<accession>Q05FH0</accession>
<dbReference type="KEGG" id="crp:CRP_170"/>
<keyword evidence="2" id="KW-0813">Transport</keyword>
<dbReference type="GO" id="GO:0005886">
    <property type="term" value="C:plasma membrane"/>
    <property type="evidence" value="ECO:0007669"/>
    <property type="project" value="UniProtKB-SubCell"/>
</dbReference>
<dbReference type="GO" id="GO:0016491">
    <property type="term" value="F:oxidoreductase activity"/>
    <property type="evidence" value="ECO:0007669"/>
    <property type="project" value="UniProtKB-KW"/>
</dbReference>
<dbReference type="GO" id="GO:0005507">
    <property type="term" value="F:copper ion binding"/>
    <property type="evidence" value="ECO:0007669"/>
    <property type="project" value="InterPro"/>
</dbReference>
<feature type="domain" description="Cytochrome oxidase subunit II copper A binding" evidence="12">
    <location>
        <begin position="95"/>
        <end position="207"/>
    </location>
</feature>
<dbReference type="Proteomes" id="UP000000777">
    <property type="component" value="Chromosome"/>
</dbReference>
<evidence type="ECO:0000256" key="8">
    <source>
        <dbReference type="ARBA" id="ARBA00022989"/>
    </source>
</evidence>
<keyword evidence="8 11" id="KW-1133">Transmembrane helix</keyword>
<name>Q05FH0_CARRP</name>
<dbReference type="PROSITE" id="PS50999">
    <property type="entry name" value="COX2_TM"/>
    <property type="match status" value="1"/>
</dbReference>
<dbReference type="AlphaFoldDB" id="Q05FH0"/>
<dbReference type="GO" id="GO:0004129">
    <property type="term" value="F:cytochrome-c oxidase activity"/>
    <property type="evidence" value="ECO:0007669"/>
    <property type="project" value="InterPro"/>
</dbReference>
<dbReference type="EMBL" id="AP009180">
    <property type="protein sequence ID" value="BAF35201.1"/>
    <property type="molecule type" value="Genomic_DNA"/>
</dbReference>
<evidence type="ECO:0000256" key="1">
    <source>
        <dbReference type="ARBA" id="ARBA00004651"/>
    </source>
</evidence>
<evidence type="ECO:0000256" key="4">
    <source>
        <dbReference type="ARBA" id="ARBA00022660"/>
    </source>
</evidence>
<feature type="domain" description="Cytochrome oxidase subunit II transmembrane region profile" evidence="13">
    <location>
        <begin position="1"/>
        <end position="89"/>
    </location>
</feature>
<evidence type="ECO:0000256" key="10">
    <source>
        <dbReference type="ARBA" id="ARBA00023136"/>
    </source>
</evidence>
<feature type="transmembrane region" description="Helical" evidence="11">
    <location>
        <begin position="61"/>
        <end position="79"/>
    </location>
</feature>
<evidence type="ECO:0000256" key="11">
    <source>
        <dbReference type="SAM" id="Phobius"/>
    </source>
</evidence>
<protein>
    <submittedName>
        <fullName evidence="14">Cytochrome O ubiquinol oxidase subunit II</fullName>
    </submittedName>
</protein>
<evidence type="ECO:0000256" key="2">
    <source>
        <dbReference type="ARBA" id="ARBA00022448"/>
    </source>
</evidence>
<dbReference type="RefSeq" id="WP_011672393.1">
    <property type="nucleotide sequence ID" value="NC_008512.1"/>
</dbReference>
<dbReference type="GO" id="GO:0022900">
    <property type="term" value="P:electron transport chain"/>
    <property type="evidence" value="ECO:0007669"/>
    <property type="project" value="InterPro"/>
</dbReference>
<sequence>MIIFINKHFIGLERILENKILLNTIYLILIISIFLIAIVTIILFKKQIFLPNLINSNCLEILVWFLPTSIIFFLSIYTIKSSIYLNPLNNIYKNIKPLIIEIVSTNWKWIIIYPKQKILLLNEICIPLLIPIKMLIISNSLMNTICIPKIGLQMYCMSNYKKSLNLIAIKHGIMHGLSSNFNGIGYSHMKICLFSLIKKNFFYWLINIKKKKIFYNIKNYNFITKQSYIDNSKFFSIYNNKLFFLILNYKKK</sequence>
<dbReference type="InterPro" id="IPR036257">
    <property type="entry name" value="Cyt_c_oxidase_su2_TM_sf"/>
</dbReference>
<comment type="subcellular location">
    <subcellularLocation>
        <location evidence="1">Cell membrane</location>
        <topology evidence="1">Multi-pass membrane protein</topology>
    </subcellularLocation>
</comment>
<keyword evidence="5 11" id="KW-0812">Transmembrane</keyword>
<dbReference type="InterPro" id="IPR008972">
    <property type="entry name" value="Cupredoxin"/>
</dbReference>
<dbReference type="Gene3D" id="2.60.40.420">
    <property type="entry name" value="Cupredoxins - blue copper proteins"/>
    <property type="match status" value="1"/>
</dbReference>
<dbReference type="PROSITE" id="PS50857">
    <property type="entry name" value="COX2_CUA"/>
    <property type="match status" value="1"/>
</dbReference>
<keyword evidence="4" id="KW-0679">Respiratory chain</keyword>
<evidence type="ECO:0000256" key="9">
    <source>
        <dbReference type="ARBA" id="ARBA00023002"/>
    </source>
</evidence>
<evidence type="ECO:0000313" key="14">
    <source>
        <dbReference type="EMBL" id="BAF35201.1"/>
    </source>
</evidence>
<dbReference type="InterPro" id="IPR034227">
    <property type="entry name" value="CuRO_UO_II"/>
</dbReference>
<proteinExistence type="predicted"/>
<keyword evidence="10 11" id="KW-0472">Membrane</keyword>
<keyword evidence="9" id="KW-0560">Oxidoreductase</keyword>
<dbReference type="Pfam" id="PF00116">
    <property type="entry name" value="COX2"/>
    <property type="match status" value="1"/>
</dbReference>
<evidence type="ECO:0000256" key="5">
    <source>
        <dbReference type="ARBA" id="ARBA00022692"/>
    </source>
</evidence>
<evidence type="ECO:0000313" key="15">
    <source>
        <dbReference type="Proteomes" id="UP000000777"/>
    </source>
</evidence>
<dbReference type="OrthoDB" id="9783445at2"/>
<organism evidence="14 15">
    <name type="scientific">Carsonella ruddii (strain PV)</name>
    <dbReference type="NCBI Taxonomy" id="387662"/>
    <lineage>
        <taxon>Bacteria</taxon>
        <taxon>Pseudomonadati</taxon>
        <taxon>Pseudomonadota</taxon>
        <taxon>Gammaproteobacteria</taxon>
        <taxon>Oceanospirillales</taxon>
        <taxon>Halomonadaceae</taxon>
        <taxon>Zymobacter group</taxon>
        <taxon>Candidatus Carsonella</taxon>
    </lineage>
</organism>
<keyword evidence="3" id="KW-1003">Cell membrane</keyword>
<dbReference type="CDD" id="cd04212">
    <property type="entry name" value="CuRO_UO_II"/>
    <property type="match status" value="1"/>
</dbReference>
<evidence type="ECO:0000259" key="13">
    <source>
        <dbReference type="PROSITE" id="PS50999"/>
    </source>
</evidence>
<evidence type="ECO:0000256" key="6">
    <source>
        <dbReference type="ARBA" id="ARBA00022729"/>
    </source>
</evidence>
<dbReference type="InterPro" id="IPR011759">
    <property type="entry name" value="Cyt_c_oxidase_su2_TM_dom"/>
</dbReference>
<dbReference type="STRING" id="387662.CRP_170"/>
<evidence type="ECO:0000256" key="7">
    <source>
        <dbReference type="ARBA" id="ARBA00022982"/>
    </source>
</evidence>
<keyword evidence="7" id="KW-0249">Electron transport</keyword>
<evidence type="ECO:0000256" key="3">
    <source>
        <dbReference type="ARBA" id="ARBA00022475"/>
    </source>
</evidence>
<dbReference type="InterPro" id="IPR002429">
    <property type="entry name" value="CcO_II-like_C"/>
</dbReference>
<dbReference type="HOGENOM" id="CLU_036876_6_1_6"/>
<keyword evidence="6" id="KW-0732">Signal</keyword>
<dbReference type="SUPFAM" id="SSF81464">
    <property type="entry name" value="Cytochrome c oxidase subunit II-like, transmembrane region"/>
    <property type="match status" value="1"/>
</dbReference>
<dbReference type="SUPFAM" id="SSF49503">
    <property type="entry name" value="Cupredoxins"/>
    <property type="match status" value="1"/>
</dbReference>
<evidence type="ECO:0000259" key="12">
    <source>
        <dbReference type="PROSITE" id="PS50857"/>
    </source>
</evidence>
<gene>
    <name evidence="14" type="ordered locus">CRP_170</name>
</gene>